<dbReference type="InterPro" id="IPR036680">
    <property type="entry name" value="SPOR-like_sf"/>
</dbReference>
<protein>
    <submittedName>
        <fullName evidence="4">SPOR domain-containing protein</fullName>
    </submittedName>
</protein>
<dbReference type="PROSITE" id="PS51724">
    <property type="entry name" value="SPOR"/>
    <property type="match status" value="1"/>
</dbReference>
<dbReference type="Pfam" id="PF05036">
    <property type="entry name" value="SPOR"/>
    <property type="match status" value="1"/>
</dbReference>
<dbReference type="AlphaFoldDB" id="A0A972VZF8"/>
<proteinExistence type="predicted"/>
<evidence type="ECO:0000256" key="2">
    <source>
        <dbReference type="SAM" id="Phobius"/>
    </source>
</evidence>
<evidence type="ECO:0000313" key="5">
    <source>
        <dbReference type="Proteomes" id="UP000754644"/>
    </source>
</evidence>
<keyword evidence="2" id="KW-1133">Transmembrane helix</keyword>
<dbReference type="InterPro" id="IPR052521">
    <property type="entry name" value="Cell_div_SPOR-domain"/>
</dbReference>
<sequence length="184" mass="20339">MPQDFAKRHNKSPAPQKRPAKQHVPGGVWFATGLVTGLFSAFLIHLWQSAPTTAEITQLESPHAPNAAPSPKEKMQWDFYEIFPKSSVPVVEEYGRDGEKVAIPAAPQTFVLQAGSFRSPADADNLRAELILLGMEVFIKTVDMDGQTWHRVLVGPIDTTLELNRNRNALAEASIEALTLRVSR</sequence>
<dbReference type="Proteomes" id="UP000754644">
    <property type="component" value="Unassembled WGS sequence"/>
</dbReference>
<dbReference type="EMBL" id="JABMOJ010000272">
    <property type="protein sequence ID" value="NQV65155.1"/>
    <property type="molecule type" value="Genomic_DNA"/>
</dbReference>
<dbReference type="InterPro" id="IPR007730">
    <property type="entry name" value="SPOR-like_dom"/>
</dbReference>
<comment type="caution">
    <text evidence="4">The sequence shown here is derived from an EMBL/GenBank/DDBJ whole genome shotgun (WGS) entry which is preliminary data.</text>
</comment>
<dbReference type="PANTHER" id="PTHR38687:SF1">
    <property type="entry name" value="CELL DIVISION PROTEIN DEDD"/>
    <property type="match status" value="1"/>
</dbReference>
<organism evidence="4 5">
    <name type="scientific">SAR86 cluster bacterium</name>
    <dbReference type="NCBI Taxonomy" id="2030880"/>
    <lineage>
        <taxon>Bacteria</taxon>
        <taxon>Pseudomonadati</taxon>
        <taxon>Pseudomonadota</taxon>
        <taxon>Gammaproteobacteria</taxon>
        <taxon>SAR86 cluster</taxon>
    </lineage>
</organism>
<dbReference type="GO" id="GO:0032153">
    <property type="term" value="C:cell division site"/>
    <property type="evidence" value="ECO:0007669"/>
    <property type="project" value="TreeGrafter"/>
</dbReference>
<dbReference type="PANTHER" id="PTHR38687">
    <property type="entry name" value="CELL DIVISION PROTEIN DEDD-RELATED"/>
    <property type="match status" value="1"/>
</dbReference>
<feature type="region of interest" description="Disordered" evidence="1">
    <location>
        <begin position="1"/>
        <end position="23"/>
    </location>
</feature>
<dbReference type="GO" id="GO:0042834">
    <property type="term" value="F:peptidoglycan binding"/>
    <property type="evidence" value="ECO:0007669"/>
    <property type="project" value="InterPro"/>
</dbReference>
<reference evidence="4" key="1">
    <citation type="submission" date="2020-05" db="EMBL/GenBank/DDBJ databases">
        <title>Sulfur intermediates as new biogeochemical hubs in an aquatic model microbial ecosystem.</title>
        <authorList>
            <person name="Vigneron A."/>
        </authorList>
    </citation>
    <scope>NUCLEOTIDE SEQUENCE</scope>
    <source>
        <strain evidence="4">Bin.250</strain>
    </source>
</reference>
<keyword evidence="2" id="KW-0472">Membrane</keyword>
<dbReference type="GO" id="GO:0030428">
    <property type="term" value="C:cell septum"/>
    <property type="evidence" value="ECO:0007669"/>
    <property type="project" value="TreeGrafter"/>
</dbReference>
<evidence type="ECO:0000313" key="4">
    <source>
        <dbReference type="EMBL" id="NQV65155.1"/>
    </source>
</evidence>
<dbReference type="GO" id="GO:0032506">
    <property type="term" value="P:cytokinetic process"/>
    <property type="evidence" value="ECO:0007669"/>
    <property type="project" value="TreeGrafter"/>
</dbReference>
<gene>
    <name evidence="4" type="ORF">HQ497_07310</name>
</gene>
<name>A0A972VZF8_9GAMM</name>
<feature type="domain" description="SPOR" evidence="3">
    <location>
        <begin position="104"/>
        <end position="184"/>
    </location>
</feature>
<evidence type="ECO:0000256" key="1">
    <source>
        <dbReference type="SAM" id="MobiDB-lite"/>
    </source>
</evidence>
<dbReference type="Gene3D" id="3.30.70.1070">
    <property type="entry name" value="Sporulation related repeat"/>
    <property type="match status" value="1"/>
</dbReference>
<evidence type="ECO:0000259" key="3">
    <source>
        <dbReference type="PROSITE" id="PS51724"/>
    </source>
</evidence>
<dbReference type="SUPFAM" id="SSF110997">
    <property type="entry name" value="Sporulation related repeat"/>
    <property type="match status" value="1"/>
</dbReference>
<feature type="transmembrane region" description="Helical" evidence="2">
    <location>
        <begin position="27"/>
        <end position="47"/>
    </location>
</feature>
<keyword evidence="2" id="KW-0812">Transmembrane</keyword>
<accession>A0A972VZF8</accession>